<dbReference type="EMBL" id="JBEPMB010000001">
    <property type="protein sequence ID" value="MET3611824.1"/>
    <property type="molecule type" value="Genomic_DNA"/>
</dbReference>
<comment type="caution">
    <text evidence="2">The sequence shown here is derived from an EMBL/GenBank/DDBJ whole genome shotgun (WGS) entry which is preliminary data.</text>
</comment>
<evidence type="ECO:0008006" key="4">
    <source>
        <dbReference type="Google" id="ProtNLM"/>
    </source>
</evidence>
<evidence type="ECO:0000256" key="1">
    <source>
        <dbReference type="SAM" id="Phobius"/>
    </source>
</evidence>
<organism evidence="2 3">
    <name type="scientific">Rhizobium aquaticum</name>
    <dbReference type="NCBI Taxonomy" id="1549636"/>
    <lineage>
        <taxon>Bacteria</taxon>
        <taxon>Pseudomonadati</taxon>
        <taxon>Pseudomonadota</taxon>
        <taxon>Alphaproteobacteria</taxon>
        <taxon>Hyphomicrobiales</taxon>
        <taxon>Rhizobiaceae</taxon>
        <taxon>Rhizobium/Agrobacterium group</taxon>
        <taxon>Rhizobium</taxon>
    </lineage>
</organism>
<dbReference type="RefSeq" id="WP_354554143.1">
    <property type="nucleotide sequence ID" value="NZ_JBEPMB010000001.1"/>
</dbReference>
<gene>
    <name evidence="2" type="ORF">ABID16_000129</name>
</gene>
<proteinExistence type="predicted"/>
<keyword evidence="1" id="KW-0472">Membrane</keyword>
<keyword evidence="1" id="KW-0812">Transmembrane</keyword>
<keyword evidence="1" id="KW-1133">Transmembrane helix</keyword>
<evidence type="ECO:0000313" key="3">
    <source>
        <dbReference type="Proteomes" id="UP001549047"/>
    </source>
</evidence>
<feature type="transmembrane region" description="Helical" evidence="1">
    <location>
        <begin position="21"/>
        <end position="43"/>
    </location>
</feature>
<keyword evidence="3" id="KW-1185">Reference proteome</keyword>
<accession>A0ABV2IVX3</accession>
<dbReference type="InterPro" id="IPR021529">
    <property type="entry name" value="DUF2798"/>
</dbReference>
<reference evidence="2 3" key="1">
    <citation type="submission" date="2024-06" db="EMBL/GenBank/DDBJ databases">
        <title>Genomic Encyclopedia of Type Strains, Phase IV (KMG-IV): sequencing the most valuable type-strain genomes for metagenomic binning, comparative biology and taxonomic classification.</title>
        <authorList>
            <person name="Goeker M."/>
        </authorList>
    </citation>
    <scope>NUCLEOTIDE SEQUENCE [LARGE SCALE GENOMIC DNA]</scope>
    <source>
        <strain evidence="2 3">DSM 29780</strain>
    </source>
</reference>
<dbReference type="Proteomes" id="UP001549047">
    <property type="component" value="Unassembled WGS sequence"/>
</dbReference>
<dbReference type="Pfam" id="PF11391">
    <property type="entry name" value="DUF2798"/>
    <property type="match status" value="1"/>
</dbReference>
<protein>
    <recommendedName>
        <fullName evidence="4">DUF2798 domain-containing protein</fullName>
    </recommendedName>
</protein>
<name>A0ABV2IVX3_9HYPH</name>
<evidence type="ECO:0000313" key="2">
    <source>
        <dbReference type="EMBL" id="MET3611824.1"/>
    </source>
</evidence>
<feature type="transmembrane region" description="Helical" evidence="1">
    <location>
        <begin position="55"/>
        <end position="76"/>
    </location>
</feature>
<sequence length="91" mass="9681">MHTAVSKHGRIRKLPHHATHIVSPMILSLMMSGLVSAAATYSAVGFAPDLGARTLGAWMITYPIAFPAAIVAVPIVRRIVSLIVEAPPSNR</sequence>